<proteinExistence type="predicted"/>
<keyword evidence="2" id="KW-1185">Reference proteome</keyword>
<protein>
    <submittedName>
        <fullName evidence="1">Uncharacterized protein</fullName>
    </submittedName>
</protein>
<evidence type="ECO:0000313" key="1">
    <source>
        <dbReference type="EMBL" id="PKV98582.1"/>
    </source>
</evidence>
<sequence length="129" mass="14233">MMSDRDILAELIADYTASEKRDVADAVIAAGWRPPARKIETPAELDELQPAEALLDSSKGERNDLAAVIRDARGNVFTRDMHNLEEEVAHGRPAGWWETGTSRDDRDSTTMTFPVTVLLVPAAEVDRDA</sequence>
<accession>A0A2N3WXG3</accession>
<organism evidence="1 2">
    <name type="scientific">Nocardia fluminea</name>
    <dbReference type="NCBI Taxonomy" id="134984"/>
    <lineage>
        <taxon>Bacteria</taxon>
        <taxon>Bacillati</taxon>
        <taxon>Actinomycetota</taxon>
        <taxon>Actinomycetes</taxon>
        <taxon>Mycobacteriales</taxon>
        <taxon>Nocardiaceae</taxon>
        <taxon>Nocardia</taxon>
    </lineage>
</organism>
<comment type="caution">
    <text evidence="1">The sequence shown here is derived from an EMBL/GenBank/DDBJ whole genome shotgun (WGS) entry which is preliminary data.</text>
</comment>
<evidence type="ECO:0000313" key="2">
    <source>
        <dbReference type="Proteomes" id="UP000233766"/>
    </source>
</evidence>
<dbReference type="AlphaFoldDB" id="A0A2N3WXG3"/>
<dbReference type="EMBL" id="PJMW01000001">
    <property type="protein sequence ID" value="PKV98582.1"/>
    <property type="molecule type" value="Genomic_DNA"/>
</dbReference>
<dbReference type="Proteomes" id="UP000233766">
    <property type="component" value="Unassembled WGS sequence"/>
</dbReference>
<reference evidence="1 2" key="1">
    <citation type="submission" date="2017-12" db="EMBL/GenBank/DDBJ databases">
        <title>Sequencing the genomes of 1000 Actinobacteria strains.</title>
        <authorList>
            <person name="Klenk H.-P."/>
        </authorList>
    </citation>
    <scope>NUCLEOTIDE SEQUENCE [LARGE SCALE GENOMIC DNA]</scope>
    <source>
        <strain evidence="1 2">DSM 44489</strain>
    </source>
</reference>
<gene>
    <name evidence="1" type="ORF">ATK86_0603</name>
</gene>
<name>A0A2N3WXG3_9NOCA</name>